<protein>
    <recommendedName>
        <fullName evidence="2">Signal transduction histidine kinase internal region domain-containing protein</fullName>
    </recommendedName>
</protein>
<evidence type="ECO:0000256" key="1">
    <source>
        <dbReference type="SAM" id="Phobius"/>
    </source>
</evidence>
<dbReference type="EMBL" id="MWPV01000008">
    <property type="protein sequence ID" value="OUL56018.1"/>
    <property type="molecule type" value="Genomic_DNA"/>
</dbReference>
<dbReference type="InterPro" id="IPR050640">
    <property type="entry name" value="Bact_2-comp_sensor_kinase"/>
</dbReference>
<feature type="transmembrane region" description="Helical" evidence="1">
    <location>
        <begin position="44"/>
        <end position="65"/>
    </location>
</feature>
<accession>A0A244CKY7</accession>
<dbReference type="Gene3D" id="3.30.565.10">
    <property type="entry name" value="Histidine kinase-like ATPase, C-terminal domain"/>
    <property type="match status" value="1"/>
</dbReference>
<dbReference type="InterPro" id="IPR036890">
    <property type="entry name" value="HATPase_C_sf"/>
</dbReference>
<dbReference type="Proteomes" id="UP000194841">
    <property type="component" value="Unassembled WGS sequence"/>
</dbReference>
<dbReference type="InterPro" id="IPR010559">
    <property type="entry name" value="Sig_transdc_His_kin_internal"/>
</dbReference>
<dbReference type="GO" id="GO:0016020">
    <property type="term" value="C:membrane"/>
    <property type="evidence" value="ECO:0007669"/>
    <property type="project" value="InterPro"/>
</dbReference>
<dbReference type="GO" id="GO:0000155">
    <property type="term" value="F:phosphorelay sensor kinase activity"/>
    <property type="evidence" value="ECO:0007669"/>
    <property type="project" value="InterPro"/>
</dbReference>
<keyword evidence="4" id="KW-1185">Reference proteome</keyword>
<keyword evidence="1" id="KW-1133">Transmembrane helix</keyword>
<dbReference type="AlphaFoldDB" id="A0A244CKY7"/>
<dbReference type="Pfam" id="PF06580">
    <property type="entry name" value="His_kinase"/>
    <property type="match status" value="1"/>
</dbReference>
<feature type="domain" description="Signal transduction histidine kinase internal region" evidence="2">
    <location>
        <begin position="206"/>
        <end position="283"/>
    </location>
</feature>
<feature type="transmembrane region" description="Helical" evidence="1">
    <location>
        <begin position="172"/>
        <end position="192"/>
    </location>
</feature>
<dbReference type="PANTHER" id="PTHR34220">
    <property type="entry name" value="SENSOR HISTIDINE KINASE YPDA"/>
    <property type="match status" value="1"/>
</dbReference>
<keyword evidence="1" id="KW-0472">Membrane</keyword>
<evidence type="ECO:0000313" key="3">
    <source>
        <dbReference type="EMBL" id="OUL56018.1"/>
    </source>
</evidence>
<evidence type="ECO:0000259" key="2">
    <source>
        <dbReference type="Pfam" id="PF06580"/>
    </source>
</evidence>
<proteinExistence type="predicted"/>
<organism evidence="3 4">
    <name type="scientific">Pseudoalteromonas ulvae</name>
    <dbReference type="NCBI Taxonomy" id="107327"/>
    <lineage>
        <taxon>Bacteria</taxon>
        <taxon>Pseudomonadati</taxon>
        <taxon>Pseudomonadota</taxon>
        <taxon>Gammaproteobacteria</taxon>
        <taxon>Alteromonadales</taxon>
        <taxon>Pseudoalteromonadaceae</taxon>
        <taxon>Pseudoalteromonas</taxon>
    </lineage>
</organism>
<evidence type="ECO:0000313" key="4">
    <source>
        <dbReference type="Proteomes" id="UP000194841"/>
    </source>
</evidence>
<dbReference type="OrthoDB" id="2514702at2"/>
<feature type="transmembrane region" description="Helical" evidence="1">
    <location>
        <begin position="77"/>
        <end position="95"/>
    </location>
</feature>
<dbReference type="RefSeq" id="WP_086745937.1">
    <property type="nucleotide sequence ID" value="NZ_MWPV01000008.1"/>
</dbReference>
<reference evidence="3 4" key="1">
    <citation type="submission" date="2017-02" db="EMBL/GenBank/DDBJ databases">
        <title>Pseudoalteromonas ulvae TC14 Genome.</title>
        <authorList>
            <person name="Molmeret M."/>
        </authorList>
    </citation>
    <scope>NUCLEOTIDE SEQUENCE [LARGE SCALE GENOMIC DNA]</scope>
    <source>
        <strain evidence="3">TC14</strain>
    </source>
</reference>
<name>A0A244CKY7_PSEDV</name>
<gene>
    <name evidence="3" type="ORF">B1199_20155</name>
</gene>
<comment type="caution">
    <text evidence="3">The sequence shown here is derived from an EMBL/GenBank/DDBJ whole genome shotgun (WGS) entry which is preliminary data.</text>
</comment>
<dbReference type="PANTHER" id="PTHR34220:SF7">
    <property type="entry name" value="SENSOR HISTIDINE KINASE YPDA"/>
    <property type="match status" value="1"/>
</dbReference>
<sequence>MFELIRQHRVLICVQVSLTLLLALSTIGIPESLKDINTSACVSFLHHFVQVVAIPCLLIYLPLNLLLYRKKNSRKRIYLLSLVFGFLAGFGSATYTHTISSPGSFLLKLHAEKSTKDTSPTAAQDLETTTSSQHLVNQEDDEETSVSFGIHLNGSAAGYETSTGVGIFFAEMFVHGLFYCLLALILLQYQALRHKHQLKKQLKKQQLDILTYQLNPHFLFNSLNSIRGMLYEDTEEAKTLLRQFRALFKHHFENKQHLQTLEKEIELCQLYLELEKVRFEERLVLVWLVDQKALNAILPTMSLFTFIENAIKHGITPLIYGGKITIRARVYRGKLTVEVINPIKPGHQADGTKTGLANLSQRLDLIYGKNSKLSSQIIDEASYKVSLVIPFSVKKHD</sequence>
<keyword evidence="1" id="KW-0812">Transmembrane</keyword>